<dbReference type="SUPFAM" id="SSF64288">
    <property type="entry name" value="Chorismate lyase-like"/>
    <property type="match status" value="1"/>
</dbReference>
<dbReference type="RefSeq" id="WP_191267763.1">
    <property type="nucleotide sequence ID" value="NZ_BMXJ01000001.1"/>
</dbReference>
<comment type="caution">
    <text evidence="5">The sequence shown here is derived from an EMBL/GenBank/DDBJ whole genome shotgun (WGS) entry which is preliminary data.</text>
</comment>
<evidence type="ECO:0000256" key="1">
    <source>
        <dbReference type="ARBA" id="ARBA00023015"/>
    </source>
</evidence>
<dbReference type="InterPro" id="IPR000524">
    <property type="entry name" value="Tscrpt_reg_HTH_GntR"/>
</dbReference>
<evidence type="ECO:0000259" key="4">
    <source>
        <dbReference type="PROSITE" id="PS50949"/>
    </source>
</evidence>
<proteinExistence type="predicted"/>
<dbReference type="CDD" id="cd07377">
    <property type="entry name" value="WHTH_GntR"/>
    <property type="match status" value="1"/>
</dbReference>
<organism evidence="5 6">
    <name type="scientific">Nocardiopsis terrae</name>
    <dbReference type="NCBI Taxonomy" id="372655"/>
    <lineage>
        <taxon>Bacteria</taxon>
        <taxon>Bacillati</taxon>
        <taxon>Actinomycetota</taxon>
        <taxon>Actinomycetes</taxon>
        <taxon>Streptosporangiales</taxon>
        <taxon>Nocardiopsidaceae</taxon>
        <taxon>Nocardiopsis</taxon>
    </lineage>
</organism>
<gene>
    <name evidence="5" type="ORF">H4W79_004824</name>
</gene>
<evidence type="ECO:0000256" key="2">
    <source>
        <dbReference type="ARBA" id="ARBA00023125"/>
    </source>
</evidence>
<keyword evidence="3" id="KW-0804">Transcription</keyword>
<dbReference type="InterPro" id="IPR036390">
    <property type="entry name" value="WH_DNA-bd_sf"/>
</dbReference>
<dbReference type="SMART" id="SM00345">
    <property type="entry name" value="HTH_GNTR"/>
    <property type="match status" value="1"/>
</dbReference>
<dbReference type="PROSITE" id="PS50949">
    <property type="entry name" value="HTH_GNTR"/>
    <property type="match status" value="1"/>
</dbReference>
<protein>
    <submittedName>
        <fullName evidence="5">GntR family transcriptional regulator</fullName>
    </submittedName>
</protein>
<keyword evidence="1" id="KW-0805">Transcription regulation</keyword>
<dbReference type="SUPFAM" id="SSF46785">
    <property type="entry name" value="Winged helix' DNA-binding domain"/>
    <property type="match status" value="1"/>
</dbReference>
<dbReference type="PANTHER" id="PTHR44846:SF17">
    <property type="entry name" value="GNTR-FAMILY TRANSCRIPTIONAL REGULATOR"/>
    <property type="match status" value="1"/>
</dbReference>
<dbReference type="Gene3D" id="1.10.10.10">
    <property type="entry name" value="Winged helix-like DNA-binding domain superfamily/Winged helix DNA-binding domain"/>
    <property type="match status" value="1"/>
</dbReference>
<dbReference type="InterPro" id="IPR036388">
    <property type="entry name" value="WH-like_DNA-bd_sf"/>
</dbReference>
<sequence length="253" mass="27810">MAKKTDTRPRHQQIAAELRTAIMSGVLQPGERLPTTQQLMERYEVTSQTVQRTLQVLKGEGFVLGKPGVGVFVRPESPLGIQVASYLGAPRAGEAHPWLKHARERGQKGSTTLLRVERVEPPGQITEALELAPGESAVLRHQLLSLDNEPTELAWNYYPLSIAEGSALEGRARIRGGSPALLAALGFPPREHIDRVSARLSTTGEFEALELPDDVPVLRTLRTVYTDDARPVEASVLVKGGHRYELVYRDSIT</sequence>
<evidence type="ECO:0000256" key="3">
    <source>
        <dbReference type="ARBA" id="ARBA00023163"/>
    </source>
</evidence>
<evidence type="ECO:0000313" key="6">
    <source>
        <dbReference type="Proteomes" id="UP000598217"/>
    </source>
</evidence>
<dbReference type="Gene3D" id="3.40.1410.10">
    <property type="entry name" value="Chorismate lyase-like"/>
    <property type="match status" value="1"/>
</dbReference>
<dbReference type="InterPro" id="IPR028978">
    <property type="entry name" value="Chorismate_lyase_/UTRA_dom_sf"/>
</dbReference>
<dbReference type="PANTHER" id="PTHR44846">
    <property type="entry name" value="MANNOSYL-D-GLYCERATE TRANSPORT/METABOLISM SYSTEM REPRESSOR MNGR-RELATED"/>
    <property type="match status" value="1"/>
</dbReference>
<name>A0ABR9HNK6_9ACTN</name>
<reference evidence="5 6" key="1">
    <citation type="submission" date="2020-10" db="EMBL/GenBank/DDBJ databases">
        <title>Sequencing the genomes of 1000 actinobacteria strains.</title>
        <authorList>
            <person name="Klenk H.-P."/>
        </authorList>
    </citation>
    <scope>NUCLEOTIDE SEQUENCE [LARGE SCALE GENOMIC DNA]</scope>
    <source>
        <strain evidence="5 6">DSM 45157</strain>
    </source>
</reference>
<accession>A0ABR9HNK6</accession>
<keyword evidence="2" id="KW-0238">DNA-binding</keyword>
<dbReference type="Pfam" id="PF07702">
    <property type="entry name" value="UTRA"/>
    <property type="match status" value="1"/>
</dbReference>
<dbReference type="Pfam" id="PF00392">
    <property type="entry name" value="GntR"/>
    <property type="match status" value="1"/>
</dbReference>
<dbReference type="InterPro" id="IPR011663">
    <property type="entry name" value="UTRA"/>
</dbReference>
<dbReference type="SMART" id="SM00866">
    <property type="entry name" value="UTRA"/>
    <property type="match status" value="1"/>
</dbReference>
<keyword evidence="6" id="KW-1185">Reference proteome</keyword>
<dbReference type="InterPro" id="IPR050679">
    <property type="entry name" value="Bact_HTH_transcr_reg"/>
</dbReference>
<evidence type="ECO:0000313" key="5">
    <source>
        <dbReference type="EMBL" id="MBE1460610.1"/>
    </source>
</evidence>
<dbReference type="EMBL" id="JADBDY010000001">
    <property type="protein sequence ID" value="MBE1460610.1"/>
    <property type="molecule type" value="Genomic_DNA"/>
</dbReference>
<feature type="domain" description="HTH gntR-type" evidence="4">
    <location>
        <begin position="8"/>
        <end position="76"/>
    </location>
</feature>
<dbReference type="Proteomes" id="UP000598217">
    <property type="component" value="Unassembled WGS sequence"/>
</dbReference>